<dbReference type="PANTHER" id="PTHR22957:SF642">
    <property type="entry name" value="GTPASE-ACTIVATING PROTEIN GYP7-LIKE"/>
    <property type="match status" value="1"/>
</dbReference>
<dbReference type="SUPFAM" id="SSF47923">
    <property type="entry name" value="Ypt/Rab-GAP domain of gyp1p"/>
    <property type="match status" value="2"/>
</dbReference>
<dbReference type="Gene3D" id="1.10.8.270">
    <property type="entry name" value="putative rabgap domain of human tbc1 domain family member 14 like domains"/>
    <property type="match status" value="1"/>
</dbReference>
<dbReference type="Pfam" id="PF00566">
    <property type="entry name" value="RabGAP-TBC"/>
    <property type="match status" value="1"/>
</dbReference>
<dbReference type="PANTHER" id="PTHR22957">
    <property type="entry name" value="TBC1 DOMAIN FAMILY MEMBER GTPASE-ACTIVATING PROTEIN"/>
    <property type="match status" value="1"/>
</dbReference>
<dbReference type="AlphaFoldDB" id="A0A6P5SQQ3"/>
<feature type="region of interest" description="Disordered" evidence="1">
    <location>
        <begin position="176"/>
        <end position="302"/>
    </location>
</feature>
<accession>A0A6P5SQQ3</accession>
<keyword evidence="3" id="KW-1185">Reference proteome</keyword>
<evidence type="ECO:0000256" key="1">
    <source>
        <dbReference type="SAM" id="MobiDB-lite"/>
    </source>
</evidence>
<dbReference type="FunFam" id="1.10.8.270:FF:000022">
    <property type="entry name" value="Ypt/Rab-GAP domain of gyp1p superfamily protein"/>
    <property type="match status" value="1"/>
</dbReference>
<feature type="domain" description="Rab-GAP TBC" evidence="2">
    <location>
        <begin position="121"/>
        <end position="491"/>
    </location>
</feature>
<dbReference type="Proteomes" id="UP000515124">
    <property type="component" value="Unplaced"/>
</dbReference>
<dbReference type="FunFam" id="1.10.472.80:FF:000014">
    <property type="entry name" value="GTPase-activating protein gyp7 isoform X1"/>
    <property type="match status" value="1"/>
</dbReference>
<feature type="compositionally biased region" description="Polar residues" evidence="1">
    <location>
        <begin position="182"/>
        <end position="202"/>
    </location>
</feature>
<dbReference type="GeneID" id="110758913"/>
<gene>
    <name evidence="4" type="primary">LOC110758913</name>
</gene>
<dbReference type="Gene3D" id="1.10.472.80">
    <property type="entry name" value="Ypt/Rab-GAP domain of gyp1p, domain 3"/>
    <property type="match status" value="1"/>
</dbReference>
<sequence>MLFGGGADGWKWIVFAEASTGGGGGGGRSGSLIGASVGGGSGFWSWTAPPNVGLAVAVTAMAGIALAATVVYSRRGSLKSPWSRRRKKHALLPKQWKSFFTPDGKLTDGGLKFLKKVRSGGVDPKIRAEVWPFLLGVYNVNSSMEERESVKNQKRKEYENLRKQCRRILTHSDKSFKLKEASGNSSTEGSGDFSQVLDSSGQGDVASARESISTEGGSQLAKDPDKTVGHQGVQTSKSCEGDDEKSGVTCEDACAGGETESTDSDSSEDADITRPLLATEVTGENYVDDSAKESSSPSSIENKSKFHTAEDFATWQRIIRLDAVRANDEWIIYSPSQADVSEIKAQRLAESVGLKDYDHLEPCRIFHASRLVAILEAYAVYDPEIGYCQGMSDLLTPIISVMEEDHEAFWCFVGFMKKARHNFRLDEAGIRRQLGLVSKIIKCKDVPLYRHLEKLQAEDCFFVYRMVVVLFRRELSFEDTLCLWEVMWADQAAIRAGIAKSAGGRMRLRAPPTDDLLLYAIAACVLQRRKLIIEKYSSMEEIMRECNSMAGRLDVWKLLDDAHDLVVNLHDKI</sequence>
<proteinExistence type="predicted"/>
<dbReference type="GO" id="GO:0005096">
    <property type="term" value="F:GTPase activator activity"/>
    <property type="evidence" value="ECO:0007669"/>
    <property type="project" value="TreeGrafter"/>
</dbReference>
<evidence type="ECO:0000313" key="4">
    <source>
        <dbReference type="RefSeq" id="XP_021816577.1"/>
    </source>
</evidence>
<dbReference type="KEGG" id="pavi:110758913"/>
<evidence type="ECO:0000259" key="2">
    <source>
        <dbReference type="PROSITE" id="PS50086"/>
    </source>
</evidence>
<dbReference type="SMART" id="SM00164">
    <property type="entry name" value="TBC"/>
    <property type="match status" value="1"/>
</dbReference>
<dbReference type="PROSITE" id="PS50086">
    <property type="entry name" value="TBC_RABGAP"/>
    <property type="match status" value="1"/>
</dbReference>
<organism evidence="3 4">
    <name type="scientific">Prunus avium</name>
    <name type="common">Cherry</name>
    <name type="synonym">Cerasus avium</name>
    <dbReference type="NCBI Taxonomy" id="42229"/>
    <lineage>
        <taxon>Eukaryota</taxon>
        <taxon>Viridiplantae</taxon>
        <taxon>Streptophyta</taxon>
        <taxon>Embryophyta</taxon>
        <taxon>Tracheophyta</taxon>
        <taxon>Spermatophyta</taxon>
        <taxon>Magnoliopsida</taxon>
        <taxon>eudicotyledons</taxon>
        <taxon>Gunneridae</taxon>
        <taxon>Pentapetalae</taxon>
        <taxon>rosids</taxon>
        <taxon>fabids</taxon>
        <taxon>Rosales</taxon>
        <taxon>Rosaceae</taxon>
        <taxon>Amygdaloideae</taxon>
        <taxon>Amygdaleae</taxon>
        <taxon>Prunus</taxon>
    </lineage>
</organism>
<dbReference type="InterPro" id="IPR035969">
    <property type="entry name" value="Rab-GAP_TBC_sf"/>
</dbReference>
<protein>
    <submittedName>
        <fullName evidence="4">GTPase-activating protein gyp7 isoform X1</fullName>
    </submittedName>
</protein>
<reference evidence="4" key="1">
    <citation type="submission" date="2025-08" db="UniProtKB">
        <authorList>
            <consortium name="RefSeq"/>
        </authorList>
    </citation>
    <scope>IDENTIFICATION</scope>
</reference>
<feature type="compositionally biased region" description="Acidic residues" evidence="1">
    <location>
        <begin position="260"/>
        <end position="270"/>
    </location>
</feature>
<dbReference type="InterPro" id="IPR000195">
    <property type="entry name" value="Rab-GAP-TBC_dom"/>
</dbReference>
<evidence type="ECO:0000313" key="3">
    <source>
        <dbReference type="Proteomes" id="UP000515124"/>
    </source>
</evidence>
<name>A0A6P5SQQ3_PRUAV</name>
<dbReference type="RefSeq" id="XP_021816577.1">
    <property type="nucleotide sequence ID" value="XM_021960885.1"/>
</dbReference>